<feature type="region of interest" description="Disordered" evidence="6">
    <location>
        <begin position="522"/>
        <end position="651"/>
    </location>
</feature>
<dbReference type="OrthoDB" id="193716at2759"/>
<dbReference type="Pfam" id="PF00271">
    <property type="entry name" value="Helicase_C"/>
    <property type="match status" value="1"/>
</dbReference>
<protein>
    <recommendedName>
        <fullName evidence="5">ATP-dependent RNA helicase</fullName>
        <ecNumber evidence="5">3.6.4.13</ecNumber>
    </recommendedName>
</protein>
<dbReference type="GO" id="GO:0003724">
    <property type="term" value="F:RNA helicase activity"/>
    <property type="evidence" value="ECO:0007669"/>
    <property type="project" value="UniProtKB-EC"/>
</dbReference>
<evidence type="ECO:0000259" key="7">
    <source>
        <dbReference type="PROSITE" id="PS51192"/>
    </source>
</evidence>
<keyword evidence="4 5" id="KW-0694">RNA-binding</keyword>
<comment type="function">
    <text evidence="5">RNA helicase.</text>
</comment>
<dbReference type="SMART" id="SM00490">
    <property type="entry name" value="HELICc"/>
    <property type="match status" value="1"/>
</dbReference>
<feature type="compositionally biased region" description="Basic and acidic residues" evidence="6">
    <location>
        <begin position="584"/>
        <end position="599"/>
    </location>
</feature>
<keyword evidence="1 5" id="KW-0547">Nucleotide-binding</keyword>
<evidence type="ECO:0000313" key="10">
    <source>
        <dbReference type="Proteomes" id="UP000242146"/>
    </source>
</evidence>
<dbReference type="InterPro" id="IPR027417">
    <property type="entry name" value="P-loop_NTPase"/>
</dbReference>
<dbReference type="InterPro" id="IPR011545">
    <property type="entry name" value="DEAD/DEAH_box_helicase_dom"/>
</dbReference>
<comment type="catalytic activity">
    <reaction evidence="5">
        <text>ATP + H2O = ADP + phosphate + H(+)</text>
        <dbReference type="Rhea" id="RHEA:13065"/>
        <dbReference type="ChEBI" id="CHEBI:15377"/>
        <dbReference type="ChEBI" id="CHEBI:15378"/>
        <dbReference type="ChEBI" id="CHEBI:30616"/>
        <dbReference type="ChEBI" id="CHEBI:43474"/>
        <dbReference type="ChEBI" id="CHEBI:456216"/>
        <dbReference type="EC" id="3.6.4.13"/>
    </reaction>
</comment>
<dbReference type="PANTHER" id="PTHR24031">
    <property type="entry name" value="RNA HELICASE"/>
    <property type="match status" value="1"/>
</dbReference>
<sequence>MLHRLAFLSQRATLVRHGIHQSKLIVPKIGQSLLQRQYSAAAAPEVVDAAPESAPEKPMDFKDIEMLHPDTQRALDKVFKYKTMSPVQQAVLTRLPTDNDMFVKAKTGTGKTLAFLIAALESVTKNNQQLKYSEGTSILIISPTRELAHQIAVEAKKLVKFYPFKVHCLVGGEKVTAQKMQLSRNRCDIVVATPGRLNDLLGSFGHLRRACENLKVLVLDEADQLLDMGFKRELGDILEQLPAKRQTLLFSATLSDTIRHDLSDSALSPNYDLIDTVGDQDVQTHLHVKQSSMVLPYDGNFLSQIQHIMSTHPAANQGKVIVFLPTTKQTMLFADVLHELLPRRRVHEIHSLKNQSQRARISRNFRQSRNDILVTTDVSARGVDYPGVSLVLQIGVPSTREQYIHRIGRTGRAGKEGEGILILSPWEKSFLRKECHDIPIEKLEAVPDLEPVDSVALANIGKNMDRSFVREVYTAYLGFYSSRLNQLGLPRSSSLEAGGEFLNSFGITDIPELSPSFKQQLGLVDRRRQGSSRGSRGDRFGRDQFSDRPRRSFSRDDDSFDRRPRRSFSRDDGDFDRRPRRSFSRGDDDFDRRPRRTSEDGDDFERRPRRSFSVDEGDASERPHRHQSSRSRSSGRYDFKTTRGSSRKYKD</sequence>
<reference evidence="9 10" key="1">
    <citation type="submission" date="2016-07" db="EMBL/GenBank/DDBJ databases">
        <title>Pervasive Adenine N6-methylation of Active Genes in Fungi.</title>
        <authorList>
            <consortium name="DOE Joint Genome Institute"/>
            <person name="Mondo S.J."/>
            <person name="Dannebaum R.O."/>
            <person name="Kuo R.C."/>
            <person name="Labutti K."/>
            <person name="Haridas S."/>
            <person name="Kuo A."/>
            <person name="Salamov A."/>
            <person name="Ahrendt S.R."/>
            <person name="Lipzen A."/>
            <person name="Sullivan W."/>
            <person name="Andreopoulos W.B."/>
            <person name="Clum A."/>
            <person name="Lindquist E."/>
            <person name="Daum C."/>
            <person name="Ramamoorthy G.K."/>
            <person name="Gryganskyi A."/>
            <person name="Culley D."/>
            <person name="Magnuson J.K."/>
            <person name="James T.Y."/>
            <person name="O'Malley M.A."/>
            <person name="Stajich J.E."/>
            <person name="Spatafora J.W."/>
            <person name="Visel A."/>
            <person name="Grigoriev I.V."/>
        </authorList>
    </citation>
    <scope>NUCLEOTIDE SEQUENCE [LARGE SCALE GENOMIC DNA]</scope>
    <source>
        <strain evidence="9 10">NRRL 3301</strain>
    </source>
</reference>
<keyword evidence="10" id="KW-1185">Reference proteome</keyword>
<dbReference type="GO" id="GO:0005524">
    <property type="term" value="F:ATP binding"/>
    <property type="evidence" value="ECO:0007669"/>
    <property type="project" value="UniProtKB-UniRule"/>
</dbReference>
<dbReference type="InterPro" id="IPR014001">
    <property type="entry name" value="Helicase_ATP-bd"/>
</dbReference>
<keyword evidence="2 5" id="KW-0378">Hydrolase</keyword>
<dbReference type="GO" id="GO:0003723">
    <property type="term" value="F:RNA binding"/>
    <property type="evidence" value="ECO:0007669"/>
    <property type="project" value="UniProtKB-UniRule"/>
</dbReference>
<evidence type="ECO:0000256" key="2">
    <source>
        <dbReference type="ARBA" id="ARBA00022801"/>
    </source>
</evidence>
<keyword evidence="5" id="KW-0347">Helicase</keyword>
<gene>
    <name evidence="9" type="ORF">DM01DRAFT_1337865</name>
</gene>
<comment type="domain">
    <text evidence="5">The Q motif is unique to and characteristic of the DEAD box family of RNA helicases and controls ATP binding and hydrolysis.</text>
</comment>
<proteinExistence type="inferred from homology"/>
<feature type="domain" description="Helicase C-terminal" evidence="8">
    <location>
        <begin position="304"/>
        <end position="454"/>
    </location>
</feature>
<dbReference type="Pfam" id="PF00270">
    <property type="entry name" value="DEAD"/>
    <property type="match status" value="1"/>
</dbReference>
<evidence type="ECO:0000256" key="6">
    <source>
        <dbReference type="SAM" id="MobiDB-lite"/>
    </source>
</evidence>
<dbReference type="AlphaFoldDB" id="A0A1X2GBY7"/>
<evidence type="ECO:0000256" key="5">
    <source>
        <dbReference type="RuleBase" id="RU365068"/>
    </source>
</evidence>
<feature type="compositionally biased region" description="Basic and acidic residues" evidence="6">
    <location>
        <begin position="535"/>
        <end position="577"/>
    </location>
</feature>
<keyword evidence="3 5" id="KW-0067">ATP-binding</keyword>
<dbReference type="PROSITE" id="PS51192">
    <property type="entry name" value="HELICASE_ATP_BIND_1"/>
    <property type="match status" value="1"/>
</dbReference>
<feature type="domain" description="Helicase ATP-binding" evidence="7">
    <location>
        <begin position="92"/>
        <end position="272"/>
    </location>
</feature>
<dbReference type="SMART" id="SM00487">
    <property type="entry name" value="DEXDc"/>
    <property type="match status" value="1"/>
</dbReference>
<comment type="similarity">
    <text evidence="5">Belongs to the DEAD box helicase family.</text>
</comment>
<dbReference type="InterPro" id="IPR001650">
    <property type="entry name" value="Helicase_C-like"/>
</dbReference>
<dbReference type="Proteomes" id="UP000242146">
    <property type="component" value="Unassembled WGS sequence"/>
</dbReference>
<name>A0A1X2GBY7_9FUNG</name>
<dbReference type="STRING" id="101127.A0A1X2GBY7"/>
<dbReference type="PROSITE" id="PS51194">
    <property type="entry name" value="HELICASE_CTER"/>
    <property type="match status" value="1"/>
</dbReference>
<dbReference type="GO" id="GO:0016787">
    <property type="term" value="F:hydrolase activity"/>
    <property type="evidence" value="ECO:0007669"/>
    <property type="project" value="UniProtKB-KW"/>
</dbReference>
<evidence type="ECO:0000256" key="3">
    <source>
        <dbReference type="ARBA" id="ARBA00022840"/>
    </source>
</evidence>
<evidence type="ECO:0000256" key="1">
    <source>
        <dbReference type="ARBA" id="ARBA00022741"/>
    </source>
</evidence>
<evidence type="ECO:0000313" key="9">
    <source>
        <dbReference type="EMBL" id="ORX50202.1"/>
    </source>
</evidence>
<dbReference type="EMBL" id="MCGT01000024">
    <property type="protein sequence ID" value="ORX50202.1"/>
    <property type="molecule type" value="Genomic_DNA"/>
</dbReference>
<comment type="caution">
    <text evidence="9">The sequence shown here is derived from an EMBL/GenBank/DDBJ whole genome shotgun (WGS) entry which is preliminary data.</text>
</comment>
<dbReference type="EC" id="3.6.4.13" evidence="5"/>
<evidence type="ECO:0000256" key="4">
    <source>
        <dbReference type="ARBA" id="ARBA00022884"/>
    </source>
</evidence>
<dbReference type="Gene3D" id="3.40.50.300">
    <property type="entry name" value="P-loop containing nucleotide triphosphate hydrolases"/>
    <property type="match status" value="2"/>
</dbReference>
<evidence type="ECO:0000259" key="8">
    <source>
        <dbReference type="PROSITE" id="PS51194"/>
    </source>
</evidence>
<accession>A0A1X2GBY7</accession>
<organism evidence="9 10">
    <name type="scientific">Hesseltinella vesiculosa</name>
    <dbReference type="NCBI Taxonomy" id="101127"/>
    <lineage>
        <taxon>Eukaryota</taxon>
        <taxon>Fungi</taxon>
        <taxon>Fungi incertae sedis</taxon>
        <taxon>Mucoromycota</taxon>
        <taxon>Mucoromycotina</taxon>
        <taxon>Mucoromycetes</taxon>
        <taxon>Mucorales</taxon>
        <taxon>Cunninghamellaceae</taxon>
        <taxon>Hesseltinella</taxon>
    </lineage>
</organism>
<dbReference type="SUPFAM" id="SSF52540">
    <property type="entry name" value="P-loop containing nucleoside triphosphate hydrolases"/>
    <property type="match status" value="1"/>
</dbReference>
<dbReference type="CDD" id="cd18787">
    <property type="entry name" value="SF2_C_DEAD"/>
    <property type="match status" value="1"/>
</dbReference>